<evidence type="ECO:0000256" key="7">
    <source>
        <dbReference type="SAM" id="MobiDB-lite"/>
    </source>
</evidence>
<organism evidence="9 10">
    <name type="scientific">Daphnia magna</name>
    <dbReference type="NCBI Taxonomy" id="35525"/>
    <lineage>
        <taxon>Eukaryota</taxon>
        <taxon>Metazoa</taxon>
        <taxon>Ecdysozoa</taxon>
        <taxon>Arthropoda</taxon>
        <taxon>Crustacea</taxon>
        <taxon>Branchiopoda</taxon>
        <taxon>Diplostraca</taxon>
        <taxon>Cladocera</taxon>
        <taxon>Anomopoda</taxon>
        <taxon>Daphniidae</taxon>
        <taxon>Daphnia</taxon>
    </lineage>
</organism>
<feature type="compositionally biased region" description="Low complexity" evidence="7">
    <location>
        <begin position="719"/>
        <end position="729"/>
    </location>
</feature>
<keyword evidence="3" id="KW-0963">Cytoplasm</keyword>
<feature type="compositionally biased region" description="Basic and acidic residues" evidence="7">
    <location>
        <begin position="337"/>
        <end position="352"/>
    </location>
</feature>
<feature type="region of interest" description="Disordered" evidence="7">
    <location>
        <begin position="1155"/>
        <end position="1184"/>
    </location>
</feature>
<keyword evidence="5" id="KW-0539">Nucleus</keyword>
<feature type="region of interest" description="Disordered" evidence="7">
    <location>
        <begin position="567"/>
        <end position="609"/>
    </location>
</feature>
<dbReference type="InterPro" id="IPR019458">
    <property type="entry name" value="Est1-like_N"/>
</dbReference>
<dbReference type="Pfam" id="PF10374">
    <property type="entry name" value="EST1"/>
    <property type="match status" value="1"/>
</dbReference>
<feature type="compositionally biased region" description="Basic and acidic residues" evidence="7">
    <location>
        <begin position="292"/>
        <end position="308"/>
    </location>
</feature>
<dbReference type="Pfam" id="PF10373">
    <property type="entry name" value="EST1_DNA_bind"/>
    <property type="match status" value="1"/>
</dbReference>
<feature type="compositionally biased region" description="Polar residues" evidence="7">
    <location>
        <begin position="263"/>
        <end position="277"/>
    </location>
</feature>
<feature type="compositionally biased region" description="Polar residues" evidence="7">
    <location>
        <begin position="656"/>
        <end position="673"/>
    </location>
</feature>
<dbReference type="InterPro" id="IPR002716">
    <property type="entry name" value="PIN_dom"/>
</dbReference>
<dbReference type="Gene3D" id="3.40.50.1010">
    <property type="entry name" value="5'-nuclease"/>
    <property type="match status" value="1"/>
</dbReference>
<feature type="compositionally biased region" description="Basic and acidic residues" evidence="7">
    <location>
        <begin position="68"/>
        <end position="103"/>
    </location>
</feature>
<feature type="compositionally biased region" description="Low complexity" evidence="7">
    <location>
        <begin position="177"/>
        <end position="192"/>
    </location>
</feature>
<dbReference type="PANTHER" id="PTHR15696:SF0">
    <property type="entry name" value="TELOMERASE-BINDING PROTEIN EST1A"/>
    <property type="match status" value="1"/>
</dbReference>
<feature type="compositionally biased region" description="Basic and acidic residues" evidence="7">
    <location>
        <begin position="460"/>
        <end position="480"/>
    </location>
</feature>
<feature type="compositionally biased region" description="Polar residues" evidence="7">
    <location>
        <begin position="450"/>
        <end position="459"/>
    </location>
</feature>
<dbReference type="PANTHER" id="PTHR15696">
    <property type="entry name" value="SMG-7 SUPPRESSOR WITH MORPHOLOGICAL EFFECT ON GENITALIA PROTEIN 7"/>
    <property type="match status" value="1"/>
</dbReference>
<feature type="region of interest" description="Disordered" evidence="7">
    <location>
        <begin position="761"/>
        <end position="845"/>
    </location>
</feature>
<dbReference type="InterPro" id="IPR045153">
    <property type="entry name" value="Est1/Ebs1-like"/>
</dbReference>
<feature type="compositionally biased region" description="Low complexity" evidence="7">
    <location>
        <begin position="383"/>
        <end position="400"/>
    </location>
</feature>
<feature type="compositionally biased region" description="Polar residues" evidence="7">
    <location>
        <begin position="528"/>
        <end position="540"/>
    </location>
</feature>
<feature type="compositionally biased region" description="Acidic residues" evidence="7">
    <location>
        <begin position="1518"/>
        <end position="1529"/>
    </location>
</feature>
<evidence type="ECO:0000256" key="2">
    <source>
        <dbReference type="ARBA" id="ARBA00004496"/>
    </source>
</evidence>
<feature type="compositionally biased region" description="Basic and acidic residues" evidence="7">
    <location>
        <begin position="827"/>
        <end position="836"/>
    </location>
</feature>
<evidence type="ECO:0000256" key="4">
    <source>
        <dbReference type="ARBA" id="ARBA00023161"/>
    </source>
</evidence>
<name>A0ABQ9ZQE0_9CRUS</name>
<feature type="compositionally biased region" description="Polar residues" evidence="7">
    <location>
        <begin position="410"/>
        <end position="432"/>
    </location>
</feature>
<evidence type="ECO:0000259" key="8">
    <source>
        <dbReference type="SMART" id="SM00670"/>
    </source>
</evidence>
<dbReference type="Gene3D" id="1.25.40.10">
    <property type="entry name" value="Tetratricopeptide repeat domain"/>
    <property type="match status" value="1"/>
</dbReference>
<dbReference type="EMBL" id="JAOYFB010000004">
    <property type="protein sequence ID" value="KAK4014906.1"/>
    <property type="molecule type" value="Genomic_DNA"/>
</dbReference>
<feature type="compositionally biased region" description="Low complexity" evidence="7">
    <location>
        <begin position="202"/>
        <end position="218"/>
    </location>
</feature>
<comment type="caution">
    <text evidence="9">The sequence shown here is derived from an EMBL/GenBank/DDBJ whole genome shotgun (WGS) entry which is preliminary data.</text>
</comment>
<dbReference type="InterPro" id="IPR029060">
    <property type="entry name" value="PIN-like_dom_sf"/>
</dbReference>
<protein>
    <recommendedName>
        <fullName evidence="8">PIN domain-containing protein</fullName>
    </recommendedName>
</protein>
<dbReference type="InterPro" id="IPR011990">
    <property type="entry name" value="TPR-like_helical_dom_sf"/>
</dbReference>
<feature type="compositionally biased region" description="Basic residues" evidence="7">
    <location>
        <begin position="309"/>
        <end position="323"/>
    </location>
</feature>
<dbReference type="Proteomes" id="UP001234178">
    <property type="component" value="Unassembled WGS sequence"/>
</dbReference>
<feature type="region of interest" description="Disordered" evidence="7">
    <location>
        <begin position="1"/>
        <end position="508"/>
    </location>
</feature>
<comment type="subcellular location">
    <subcellularLocation>
        <location evidence="2">Cytoplasm</location>
    </subcellularLocation>
    <subcellularLocation>
        <location evidence="1">Nucleus</location>
    </subcellularLocation>
</comment>
<proteinExistence type="predicted"/>
<evidence type="ECO:0000256" key="3">
    <source>
        <dbReference type="ARBA" id="ARBA00022490"/>
    </source>
</evidence>
<feature type="coiled-coil region" evidence="6">
    <location>
        <begin position="1534"/>
        <end position="1568"/>
    </location>
</feature>
<dbReference type="Pfam" id="PF13638">
    <property type="entry name" value="PIN_4"/>
    <property type="match status" value="1"/>
</dbReference>
<feature type="region of interest" description="Disordered" evidence="7">
    <location>
        <begin position="621"/>
        <end position="674"/>
    </location>
</feature>
<keyword evidence="10" id="KW-1185">Reference proteome</keyword>
<dbReference type="SUPFAM" id="SSF48452">
    <property type="entry name" value="TPR-like"/>
    <property type="match status" value="1"/>
</dbReference>
<feature type="compositionally biased region" description="Polar residues" evidence="7">
    <location>
        <begin position="219"/>
        <end position="233"/>
    </location>
</feature>
<dbReference type="SUPFAM" id="SSF88723">
    <property type="entry name" value="PIN domain-like"/>
    <property type="match status" value="1"/>
</dbReference>
<accession>A0ABQ9ZQE0</accession>
<evidence type="ECO:0000256" key="5">
    <source>
        <dbReference type="ARBA" id="ARBA00023242"/>
    </source>
</evidence>
<keyword evidence="6" id="KW-0175">Coiled coil</keyword>
<evidence type="ECO:0000256" key="1">
    <source>
        <dbReference type="ARBA" id="ARBA00004123"/>
    </source>
</evidence>
<feature type="region of interest" description="Disordered" evidence="7">
    <location>
        <begin position="1506"/>
        <end position="1529"/>
    </location>
</feature>
<feature type="region of interest" description="Disordered" evidence="7">
    <location>
        <begin position="528"/>
        <end position="551"/>
    </location>
</feature>
<evidence type="ECO:0000256" key="6">
    <source>
        <dbReference type="SAM" id="Coils"/>
    </source>
</evidence>
<keyword evidence="4" id="KW-0866">Nonsense-mediated mRNA decay</keyword>
<dbReference type="CDD" id="cd09885">
    <property type="entry name" value="PIN_Smg6-like"/>
    <property type="match status" value="1"/>
</dbReference>
<dbReference type="SMART" id="SM00670">
    <property type="entry name" value="PINc"/>
    <property type="match status" value="1"/>
</dbReference>
<dbReference type="InterPro" id="IPR018834">
    <property type="entry name" value="DNA/RNA-bd_Est1-type"/>
</dbReference>
<feature type="region of interest" description="Disordered" evidence="7">
    <location>
        <begin position="697"/>
        <end position="729"/>
    </location>
</feature>
<evidence type="ECO:0000313" key="9">
    <source>
        <dbReference type="EMBL" id="KAK4014906.1"/>
    </source>
</evidence>
<evidence type="ECO:0000313" key="10">
    <source>
        <dbReference type="Proteomes" id="UP001234178"/>
    </source>
</evidence>
<reference evidence="9 10" key="1">
    <citation type="journal article" date="2023" name="Nucleic Acids Res.">
        <title>The hologenome of Daphnia magna reveals possible DNA methylation and microbiome-mediated evolution of the host genome.</title>
        <authorList>
            <person name="Chaturvedi A."/>
            <person name="Li X."/>
            <person name="Dhandapani V."/>
            <person name="Marshall H."/>
            <person name="Kissane S."/>
            <person name="Cuenca-Cambronero M."/>
            <person name="Asole G."/>
            <person name="Calvet F."/>
            <person name="Ruiz-Romero M."/>
            <person name="Marangio P."/>
            <person name="Guigo R."/>
            <person name="Rago D."/>
            <person name="Mirbahai L."/>
            <person name="Eastwood N."/>
            <person name="Colbourne J.K."/>
            <person name="Zhou J."/>
            <person name="Mallon E."/>
            <person name="Orsini L."/>
        </authorList>
    </citation>
    <scope>NUCLEOTIDE SEQUENCE [LARGE SCALE GENOMIC DNA]</scope>
    <source>
        <strain evidence="9">LRV0_1</strain>
    </source>
</reference>
<feature type="compositionally biased region" description="Polar residues" evidence="7">
    <location>
        <begin position="31"/>
        <end position="48"/>
    </location>
</feature>
<feature type="domain" description="PIN" evidence="8">
    <location>
        <begin position="1589"/>
        <end position="1730"/>
    </location>
</feature>
<feature type="compositionally biased region" description="Basic and acidic residues" evidence="7">
    <location>
        <begin position="1155"/>
        <end position="1175"/>
    </location>
</feature>
<sequence>MNADIDHSRSSRRPRPEVAVYRPGSGPLKKSGSNVENIQPGSSLQSAGGTDIDGGLASNFRNVNLNDDGNKSRDRAVHAQEPKPRKTNPQRHDKNISKPRTEIPHQQPAIKKKEDLREPPVASAQGKRQLYYQDNVETGSNQDLRQLLLEKRQQRNNESPLPAGPSKQSPTLIQPMNGKQKNNNQPEQQPGQPREEANISRSKAQPNAQPNAPSASNKTSQTALTDSSSMLTRQSEKRSSGRRRNDRKPRVENSYSEGHLAALTNNNSPEAASSRPSKNFEEKKSISGIWNDLKRSNSSKDAREEKGRGGGRKKRHNRSRGSSRRGSISSEAGTPLPDRELGHPSSSKDDYHYYQTIEPSRIVRLVDDDKPTKKIGGSGGYYQAGSSKTRHSSSPQSSNSRNGMIPEENCTVNPVSSPTGFSGRSQSVTSPTPSLPNYRHSSEPPVHPRYQNQVQNSFMREQRRERHFDERSQDSYRSDGRPPSGRAGSSRNDRPSLPNKFDSLPPRLKKKYEEERLLQLQGERIASAQSNLSAKQSPTSGHLPAKTEWGGGSRAFVNVTGGTLPIRPSLPHPFPQSVPHSANIRPPHRPVPGAGNPLRDHGRQQPASSLVASRFVKALPLSDQAEDSDPIHVPVRPRSQDSMSFSDHGRERKTSVTDSRSSTPLSNVDSGSGMQLHGRATLRRLEEVIGATQTSLDWSEEMEEEDKRSLAGEHNNQRPPVASAVASQAPEATFACTDIRYRNKPMEGYTVIGTSSANGIAAEKQTSPPAAGRPLLGQGYRQDMRSNPPPRMSVPGLIQLPLGPPPSSSPRRSDVVSYPVGSSYDRCAPRQQDHSRSYPRKAGPMQQRTLFDPANPHKPIVVAARDDGSNGQQQPAASATQLGCPEMTFLTLPADQGNNMSSRPAWYDPQSESFRSSKSHPHLLMDMARCDMELSWLLDGQGLHQRFNRIQMNRKFFQNSLRTMLANDLRFCQTENVEQHVWKIAFHNVIEALRKATTEEPEAKEEYRSLLFNVIDDGTAYFEMLLETLQEAHKFNLETFLEPQPYPLLSGLGYVGLAIISCQKILIFLGDLARYREMTSETSNYGKAKSWYTKANLINPKNGRPYNQLAILALYARRKLDAVYLYMRSLMASNPFQSARESLVSLFDENRKKYEQQERKRREAKEASSTRRKESASAATDAAKVDRLELRREIWIHPLDGRRTRRTTSTNGSADANGLNSDDEELAQLPSIEVNKRFVTSYLNVQGKLYTKIGMETFQECGVQMLREFRALLQQTPLPVNQTRLLQLLALNMFAVSNTQLKDARMAGGCRSAWQECALVVSLEMFNLLLERCNAMLKEQLETAATTSLANSRLLGEDLQIILPAIKVWCDWLLCHSTVWNPPPTCRDYHVGPAGTPWTRLATLINLLSRFDTHQVEISNKALEGYEAVKLPEDVTLCGFTPLMLNIQESRYTPKTSDTDLAADCVRIERMLYFGRDFLCGLDPPVLKLKFIGPSLSEYVSVVDSSSATAGPHQPKNDDDDVEDDDEEQGLVGELELEEEEVTADDDLQQLRQRKDELTRKHLDRQRRKQQVKAILRERVQVELEVRPKYLVADTNCYIDHLDALARLTREKHYTLVAPLVVLNELEGLCRSRLAVESRAALAFLREKNPQIRYVTSKGAPLPNFAACTMNEENDDQGLTNDDRILQCCLGLFKDRPASSSTAEEDTCPDGVKRLRREVVLLTDDRNLRVKSLSRDVPVRDLPAFLAWSSSAAAATVAV</sequence>
<gene>
    <name evidence="9" type="ORF">OUZ56_027420</name>
</gene>